<evidence type="ECO:0000256" key="4">
    <source>
        <dbReference type="ARBA" id="ARBA00020245"/>
    </source>
</evidence>
<dbReference type="CDD" id="cd13114">
    <property type="entry name" value="POLO_box_Plk4_1"/>
    <property type="match status" value="1"/>
</dbReference>
<protein>
    <recommendedName>
        <fullName evidence="4">Serine/threonine-protein kinase PLK4</fullName>
        <ecNumber evidence="3">2.7.11.1</ecNumber>
        <ecNumber evidence="2">2.7.11.21</ecNumber>
    </recommendedName>
    <alternativeName>
        <fullName evidence="13">Polo-like kinase 4</fullName>
    </alternativeName>
</protein>
<evidence type="ECO:0000256" key="16">
    <source>
        <dbReference type="PROSITE-ProRule" id="PRU10141"/>
    </source>
</evidence>
<dbReference type="EMBL" id="LR789089">
    <property type="protein sequence ID" value="CAB3264951.1"/>
    <property type="molecule type" value="mRNA"/>
</dbReference>
<feature type="compositionally biased region" description="Basic and acidic residues" evidence="17">
    <location>
        <begin position="362"/>
        <end position="405"/>
    </location>
</feature>
<keyword evidence="12" id="KW-0206">Cytoskeleton</keyword>
<evidence type="ECO:0000256" key="3">
    <source>
        <dbReference type="ARBA" id="ARBA00012513"/>
    </source>
</evidence>
<dbReference type="PANTHER" id="PTHR24345">
    <property type="entry name" value="SERINE/THREONINE-PROTEIN KINASE PLK"/>
    <property type="match status" value="1"/>
</dbReference>
<dbReference type="Pfam" id="PF00069">
    <property type="entry name" value="Pkinase"/>
    <property type="match status" value="1"/>
</dbReference>
<evidence type="ECO:0000256" key="7">
    <source>
        <dbReference type="ARBA" id="ARBA00022679"/>
    </source>
</evidence>
<keyword evidence="8 16" id="KW-0547">Nucleotide-binding</keyword>
<dbReference type="GO" id="GO:0004674">
    <property type="term" value="F:protein serine/threonine kinase activity"/>
    <property type="evidence" value="ECO:0007669"/>
    <property type="project" value="UniProtKB-KW"/>
</dbReference>
<gene>
    <name evidence="22" type="primary">Plk4</name>
</gene>
<evidence type="ECO:0000256" key="5">
    <source>
        <dbReference type="ARBA" id="ARBA00022490"/>
    </source>
</evidence>
<dbReference type="FunFam" id="1.10.510.10:FF:000576">
    <property type="entry name" value="Serine/threonine-protein kinase PLK4"/>
    <property type="match status" value="1"/>
</dbReference>
<evidence type="ECO:0000256" key="10">
    <source>
        <dbReference type="ARBA" id="ARBA00022840"/>
    </source>
</evidence>
<feature type="domain" description="Protein kinase" evidence="18">
    <location>
        <begin position="11"/>
        <end position="264"/>
    </location>
</feature>
<dbReference type="AlphaFoldDB" id="A0A6F9DP33"/>
<accession>A0A6F9DP33</accession>
<feature type="domain" description="Cryptic POLO box 1 (CPB1)" evidence="20">
    <location>
        <begin position="786"/>
        <end position="902"/>
    </location>
</feature>
<reference evidence="22" key="1">
    <citation type="submission" date="2020-04" db="EMBL/GenBank/DDBJ databases">
        <authorList>
            <person name="Neveu A P."/>
        </authorList>
    </citation>
    <scope>NUCLEOTIDE SEQUENCE</scope>
    <source>
        <tissue evidence="22">Whole embryo</tissue>
    </source>
</reference>
<feature type="binding site" evidence="16">
    <location>
        <position position="40"/>
    </location>
    <ligand>
        <name>ATP</name>
        <dbReference type="ChEBI" id="CHEBI:30616"/>
    </ligand>
</feature>
<feature type="compositionally biased region" description="Polar residues" evidence="17">
    <location>
        <begin position="339"/>
        <end position="348"/>
    </location>
</feature>
<dbReference type="SUPFAM" id="SSF82615">
    <property type="entry name" value="Polo-box domain"/>
    <property type="match status" value="1"/>
</dbReference>
<name>A0A6F9DP33_9ASCI</name>
<evidence type="ECO:0000256" key="9">
    <source>
        <dbReference type="ARBA" id="ARBA00022777"/>
    </source>
</evidence>
<dbReference type="InterPro" id="IPR033696">
    <property type="entry name" value="POLO_box_Plk4_C"/>
</dbReference>
<dbReference type="PROSITE" id="PS50011">
    <property type="entry name" value="PROTEIN_KINASE_DOM"/>
    <property type="match status" value="1"/>
</dbReference>
<dbReference type="FunFam" id="3.30.200.20:FF:000042">
    <property type="entry name" value="Aurora kinase A"/>
    <property type="match status" value="1"/>
</dbReference>
<dbReference type="GO" id="GO:0005524">
    <property type="term" value="F:ATP binding"/>
    <property type="evidence" value="ECO:0007669"/>
    <property type="project" value="UniProtKB-UniRule"/>
</dbReference>
<keyword evidence="9 22" id="KW-0418">Kinase</keyword>
<dbReference type="PROSITE" id="PS00107">
    <property type="entry name" value="PROTEIN_KINASE_ATP"/>
    <property type="match status" value="1"/>
</dbReference>
<dbReference type="InterPro" id="IPR017441">
    <property type="entry name" value="Protein_kinase_ATP_BS"/>
</dbReference>
<evidence type="ECO:0000259" key="21">
    <source>
        <dbReference type="PROSITE" id="PS51985"/>
    </source>
</evidence>
<dbReference type="PANTHER" id="PTHR24345:SF91">
    <property type="entry name" value="SERINE_THREONINE-PROTEIN KINASE PLK4"/>
    <property type="match status" value="1"/>
</dbReference>
<keyword evidence="10 16" id="KW-0067">ATP-binding</keyword>
<dbReference type="InterPro" id="IPR033698">
    <property type="entry name" value="POLO_box_Plk4_2"/>
</dbReference>
<dbReference type="Gene3D" id="2.40.50.930">
    <property type="match status" value="1"/>
</dbReference>
<dbReference type="InterPro" id="IPR033699">
    <property type="entry name" value="POLO_box_Plk4_1"/>
</dbReference>
<dbReference type="Gene3D" id="3.30.1120.120">
    <property type="match status" value="1"/>
</dbReference>
<feature type="compositionally biased region" description="Low complexity" evidence="17">
    <location>
        <begin position="772"/>
        <end position="785"/>
    </location>
</feature>
<feature type="compositionally biased region" description="Basic and acidic residues" evidence="17">
    <location>
        <begin position="464"/>
        <end position="475"/>
    </location>
</feature>
<dbReference type="GO" id="GO:0005634">
    <property type="term" value="C:nucleus"/>
    <property type="evidence" value="ECO:0007669"/>
    <property type="project" value="TreeGrafter"/>
</dbReference>
<comment type="catalytic activity">
    <reaction evidence="14">
        <text>L-threonyl-[protein] + ATP = O-phospho-L-threonyl-[protein] + ADP + H(+)</text>
        <dbReference type="Rhea" id="RHEA:46608"/>
        <dbReference type="Rhea" id="RHEA-COMP:11060"/>
        <dbReference type="Rhea" id="RHEA-COMP:11605"/>
        <dbReference type="ChEBI" id="CHEBI:15378"/>
        <dbReference type="ChEBI" id="CHEBI:30013"/>
        <dbReference type="ChEBI" id="CHEBI:30616"/>
        <dbReference type="ChEBI" id="CHEBI:61977"/>
        <dbReference type="ChEBI" id="CHEBI:456216"/>
        <dbReference type="EC" id="2.7.11.21"/>
    </reaction>
</comment>
<dbReference type="EC" id="2.7.11.1" evidence="3"/>
<evidence type="ECO:0000256" key="2">
    <source>
        <dbReference type="ARBA" id="ARBA00012424"/>
    </source>
</evidence>
<dbReference type="CDD" id="cd13116">
    <property type="entry name" value="POLO_box_Plk4_3"/>
    <property type="match status" value="1"/>
</dbReference>
<dbReference type="PROSITE" id="PS50078">
    <property type="entry name" value="POLO_BOX"/>
    <property type="match status" value="1"/>
</dbReference>
<dbReference type="SUPFAM" id="SSF56112">
    <property type="entry name" value="Protein kinase-like (PK-like)"/>
    <property type="match status" value="1"/>
</dbReference>
<feature type="domain" description="Cryptic POLO box 2 (CPB2)" evidence="21">
    <location>
        <begin position="903"/>
        <end position="1029"/>
    </location>
</feature>
<dbReference type="EC" id="2.7.11.21" evidence="2"/>
<dbReference type="Pfam" id="PF18190">
    <property type="entry name" value="Plk4_PB1"/>
    <property type="match status" value="1"/>
</dbReference>
<feature type="region of interest" description="Disordered" evidence="17">
    <location>
        <begin position="1010"/>
        <end position="1084"/>
    </location>
</feature>
<comment type="subcellular location">
    <subcellularLocation>
        <location evidence="1">Cytoplasm</location>
        <location evidence="1">Cytoskeleton</location>
        <location evidence="1">Microtubule organizing center</location>
        <location evidence="1">Centrosome</location>
        <location evidence="1">Centriole</location>
    </subcellularLocation>
</comment>
<evidence type="ECO:0000313" key="22">
    <source>
        <dbReference type="EMBL" id="CAB3264951.1"/>
    </source>
</evidence>
<feature type="compositionally biased region" description="Basic and acidic residues" evidence="17">
    <location>
        <begin position="718"/>
        <end position="747"/>
    </location>
</feature>
<evidence type="ECO:0000256" key="17">
    <source>
        <dbReference type="SAM" id="MobiDB-lite"/>
    </source>
</evidence>
<feature type="compositionally biased region" description="Basic and acidic residues" evidence="17">
    <location>
        <begin position="676"/>
        <end position="689"/>
    </location>
</feature>
<evidence type="ECO:0000259" key="18">
    <source>
        <dbReference type="PROSITE" id="PS50011"/>
    </source>
</evidence>
<feature type="domain" description="POLO box" evidence="19">
    <location>
        <begin position="1132"/>
        <end position="1210"/>
    </location>
</feature>
<proteinExistence type="evidence at transcript level"/>
<keyword evidence="5" id="KW-0963">Cytoplasm</keyword>
<evidence type="ECO:0000256" key="11">
    <source>
        <dbReference type="ARBA" id="ARBA00022843"/>
    </source>
</evidence>
<dbReference type="Gene3D" id="1.10.510.10">
    <property type="entry name" value="Transferase(Phosphotransferase) domain 1"/>
    <property type="match status" value="1"/>
</dbReference>
<dbReference type="PROSITE" id="PS00109">
    <property type="entry name" value="PROTEIN_KINASE_TYR"/>
    <property type="match status" value="1"/>
</dbReference>
<feature type="compositionally biased region" description="Polar residues" evidence="17">
    <location>
        <begin position="506"/>
        <end position="523"/>
    </location>
</feature>
<dbReference type="InterPro" id="IPR000719">
    <property type="entry name" value="Prot_kinase_dom"/>
</dbReference>
<dbReference type="Gene3D" id="3.30.1120.130">
    <property type="match status" value="1"/>
</dbReference>
<feature type="compositionally biased region" description="Low complexity" evidence="17">
    <location>
        <begin position="1030"/>
        <end position="1040"/>
    </location>
</feature>
<evidence type="ECO:0000259" key="20">
    <source>
        <dbReference type="PROSITE" id="PS51984"/>
    </source>
</evidence>
<dbReference type="InterPro" id="IPR000959">
    <property type="entry name" value="POLO_box_dom"/>
</dbReference>
<keyword evidence="6" id="KW-0723">Serine/threonine-protein kinase</keyword>
<organism evidence="22">
    <name type="scientific">Phallusia mammillata</name>
    <dbReference type="NCBI Taxonomy" id="59560"/>
    <lineage>
        <taxon>Eukaryota</taxon>
        <taxon>Metazoa</taxon>
        <taxon>Chordata</taxon>
        <taxon>Tunicata</taxon>
        <taxon>Ascidiacea</taxon>
        <taxon>Phlebobranchia</taxon>
        <taxon>Ascidiidae</taxon>
        <taxon>Phallusia</taxon>
    </lineage>
</organism>
<evidence type="ECO:0000256" key="6">
    <source>
        <dbReference type="ARBA" id="ARBA00022527"/>
    </source>
</evidence>
<feature type="compositionally biased region" description="Basic and acidic residues" evidence="17">
    <location>
        <begin position="415"/>
        <end position="449"/>
    </location>
</feature>
<dbReference type="GO" id="GO:0005814">
    <property type="term" value="C:centriole"/>
    <property type="evidence" value="ECO:0007669"/>
    <property type="project" value="UniProtKB-SubCell"/>
</dbReference>
<evidence type="ECO:0000256" key="12">
    <source>
        <dbReference type="ARBA" id="ARBA00023212"/>
    </source>
</evidence>
<evidence type="ECO:0000256" key="8">
    <source>
        <dbReference type="ARBA" id="ARBA00022741"/>
    </source>
</evidence>
<evidence type="ECO:0000256" key="14">
    <source>
        <dbReference type="ARBA" id="ARBA00047802"/>
    </source>
</evidence>
<sequence length="1220" mass="135962">MPKFGDTIAEYEVLNLIGRGAFACVYRAKCKLSGYYVAIKMIDKRCMRKSGMVSRVRSEVEIHAQLKHPSVLELYHCFEDSDYVYLILELCLKGELNRHLKSQGNILSEDQVREFLGQIVDGMLYLHAHGILHRDLTLANMLLDDNFHIKIADFGLATQLTLPSDKHFTMCGTPNFISPEIATRSAHGLESDVWSLGCMLYTFLVGTPPFDTDAVKSTLNKVVLGNYTFPDHVSPEAKDLIDEMLQKNPKKRISLAAVLDHRFMKPGTRKGREASVDSGNATMTTNHSSRQGTLHTTSHQSHSNGSNNSTGEICHKSRLPPRTRPFVALPPSRLDPVIDNSTVVNEGSYQEPKAGAACQSSSKHDSKSARRQNDQRLDSGIRTQDEYFSRRDEEAPVASRVHDMPGNRPPMWRQRYQESSESYSRKDPGYESRYSDDVAKGASRHRMDSSEIGPLPSKPAFKSGRNERHEHHEHSTNSGGGYQSRRVLHSVDTNSTGSYRRHYGESSDSLACEENSQYSNYPDASNMMPDDPFYPPGGSFQPYQAKYEPGFYRSSSSGYNNRPRHPPSPPVRDNGRTAEYQPQRTYNSQDSSGYDKNSINRSSSMQNLSQYEEQRPQKSYSRRLTRSASSRRNDSRDTTNSNYSGPGTGDDRSSYYEDAPQHPVDTNRGRPTSRKHTNESIERKDKRYPDSMSSNKAWTSEAKSRGRPPLAEQNYSQPDRRGRPEPREHYASSKREKATMDESKENIPESVLRVSQPKHKPPKPNLDRGHHATSSSHQSSSASGSRSHKNLPTINSHRLRPIRQKAKNSMVSILEDGEVCLEIISNKTGKDIVTEVLRVSDNGRSVKIYPPEVTQGETGCLLSQRTPSPPDGVTVYAPSTMPDKYFNKFKYLARFVDLVRSKTPKVTVFTAQAKCMLMENDPNADVEICFYKGGKVHQTKSKTLVTDVSGKLVTLDCTLSEIAASEATKSEQMSKLSSKAQEMLQHAIESRQRSLDVEAAISVLDANGHGSNSHFPITVSRRPPGIGTNSTHSKSSSTSAKQDKKDANTVKTPRREEQPTSCASPRTPESLPCPSIAATASPSTVPPIHFSESVLSFRSSATAMSRTRSVISVDRKDTQKRSHFMPIVDDSQVTKAVKIPGVGRACHLSTGDIWVVYFDQSQILVQSSATSVVFVGADGRRETFGKTTRLPDYVKVKLAQLPAIVELLVKAARQNSEDSM</sequence>
<evidence type="ECO:0000259" key="19">
    <source>
        <dbReference type="PROSITE" id="PS50078"/>
    </source>
</evidence>
<feature type="compositionally biased region" description="Polar residues" evidence="17">
    <location>
        <begin position="580"/>
        <end position="611"/>
    </location>
</feature>
<feature type="region of interest" description="Disordered" evidence="17">
    <location>
        <begin position="264"/>
        <end position="800"/>
    </location>
</feature>
<feature type="compositionally biased region" description="Low complexity" evidence="17">
    <location>
        <begin position="295"/>
        <end position="311"/>
    </location>
</feature>
<evidence type="ECO:0000256" key="15">
    <source>
        <dbReference type="ARBA" id="ARBA00048347"/>
    </source>
</evidence>
<dbReference type="Pfam" id="PF18409">
    <property type="entry name" value="Plk4_PB2"/>
    <property type="match status" value="1"/>
</dbReference>
<comment type="catalytic activity">
    <reaction evidence="15">
        <text>L-seryl-[protein] + ATP = O-phospho-L-seryl-[protein] + ADP + H(+)</text>
        <dbReference type="Rhea" id="RHEA:17989"/>
        <dbReference type="Rhea" id="RHEA-COMP:9863"/>
        <dbReference type="Rhea" id="RHEA-COMP:11604"/>
        <dbReference type="ChEBI" id="CHEBI:15378"/>
        <dbReference type="ChEBI" id="CHEBI:29999"/>
        <dbReference type="ChEBI" id="CHEBI:30616"/>
        <dbReference type="ChEBI" id="CHEBI:83421"/>
        <dbReference type="ChEBI" id="CHEBI:456216"/>
        <dbReference type="EC" id="2.7.11.21"/>
    </reaction>
</comment>
<evidence type="ECO:0000256" key="13">
    <source>
        <dbReference type="ARBA" id="ARBA00030332"/>
    </source>
</evidence>
<feature type="compositionally biased region" description="Polar residues" evidence="17">
    <location>
        <begin position="277"/>
        <end position="294"/>
    </location>
</feature>
<evidence type="ECO:0000256" key="1">
    <source>
        <dbReference type="ARBA" id="ARBA00004114"/>
    </source>
</evidence>
<dbReference type="PROSITE" id="PS51984">
    <property type="entry name" value="CPB1"/>
    <property type="match status" value="1"/>
</dbReference>
<dbReference type="InterPro" id="IPR008266">
    <property type="entry name" value="Tyr_kinase_AS"/>
</dbReference>
<dbReference type="InterPro" id="IPR011009">
    <property type="entry name" value="Kinase-like_dom_sf"/>
</dbReference>
<dbReference type="PROSITE" id="PS51985">
    <property type="entry name" value="CPB2"/>
    <property type="match status" value="1"/>
</dbReference>
<dbReference type="CDD" id="cd13115">
    <property type="entry name" value="POLO_box_Plk4_2"/>
    <property type="match status" value="1"/>
</dbReference>
<keyword evidence="11" id="KW-0832">Ubl conjugation</keyword>
<keyword evidence="7" id="KW-0808">Transferase</keyword>
<dbReference type="InterPro" id="IPR047108">
    <property type="entry name" value="Plk4-like_POLO_box_2_sf"/>
</dbReference>
<feature type="compositionally biased region" description="Basic and acidic residues" evidence="17">
    <location>
        <begin position="1041"/>
        <end position="1058"/>
    </location>
</feature>
<dbReference type="InterPro" id="IPR046437">
    <property type="entry name" value="Ser_Thr-PK_POLO_box_1_sf"/>
</dbReference>